<feature type="region of interest" description="Disordered" evidence="1">
    <location>
        <begin position="15"/>
        <end position="38"/>
    </location>
</feature>
<accession>A0AA36NMJ7</accession>
<proteinExistence type="predicted"/>
<keyword evidence="2" id="KW-0812">Transmembrane</keyword>
<organism evidence="3 4">
    <name type="scientific">Effrenium voratum</name>
    <dbReference type="NCBI Taxonomy" id="2562239"/>
    <lineage>
        <taxon>Eukaryota</taxon>
        <taxon>Sar</taxon>
        <taxon>Alveolata</taxon>
        <taxon>Dinophyceae</taxon>
        <taxon>Suessiales</taxon>
        <taxon>Symbiodiniaceae</taxon>
        <taxon>Effrenium</taxon>
    </lineage>
</organism>
<feature type="transmembrane region" description="Helical" evidence="2">
    <location>
        <begin position="432"/>
        <end position="455"/>
    </location>
</feature>
<feature type="transmembrane region" description="Helical" evidence="2">
    <location>
        <begin position="269"/>
        <end position="290"/>
    </location>
</feature>
<name>A0AA36NMJ7_9DINO</name>
<feature type="transmembrane region" description="Helical" evidence="2">
    <location>
        <begin position="296"/>
        <end position="317"/>
    </location>
</feature>
<keyword evidence="2" id="KW-0472">Membrane</keyword>
<evidence type="ECO:0000256" key="1">
    <source>
        <dbReference type="SAM" id="MobiDB-lite"/>
    </source>
</evidence>
<protein>
    <submittedName>
        <fullName evidence="3">Uncharacterized protein</fullName>
    </submittedName>
</protein>
<evidence type="ECO:0000313" key="3">
    <source>
        <dbReference type="EMBL" id="CAJ1409568.1"/>
    </source>
</evidence>
<feature type="compositionally biased region" description="Polar residues" evidence="1">
    <location>
        <begin position="21"/>
        <end position="38"/>
    </location>
</feature>
<reference evidence="3" key="1">
    <citation type="submission" date="2023-08" db="EMBL/GenBank/DDBJ databases">
        <authorList>
            <person name="Chen Y."/>
            <person name="Shah S."/>
            <person name="Dougan E. K."/>
            <person name="Thang M."/>
            <person name="Chan C."/>
        </authorList>
    </citation>
    <scope>NUCLEOTIDE SEQUENCE</scope>
</reference>
<keyword evidence="4" id="KW-1185">Reference proteome</keyword>
<feature type="transmembrane region" description="Helical" evidence="2">
    <location>
        <begin position="467"/>
        <end position="489"/>
    </location>
</feature>
<dbReference type="AlphaFoldDB" id="A0AA36NMJ7"/>
<feature type="transmembrane region" description="Helical" evidence="2">
    <location>
        <begin position="388"/>
        <end position="412"/>
    </location>
</feature>
<sequence>MEDVVAAMAQDKVCKRGSDGGQSNTSTAESSTVVVGKATSTESETQAYDRWRMVHNIMVDYISEMKLQHPDLCRSVPAYRILARLGNVLRGSRVGDTCCAYSTPTCRIRRFVSHSWHAAAWLKILSLLLFYNLKAAAIASQAAAFLMMVLFSLGKLPGFVKVVRYDPEPLFLAPWSSSTGILVFLAVLVFRRPKEQVFLDRLCIDQRDPAAKAQGVVSLGGVLKNSEELLVIWDRSYCERLWCNFELAAFLKAHEDEETVKVRVQPISLAILCITCFGFNVALCFGSITFPQTGSLSFVIAMLGVCIYGWMAGTAVMHHGENVETMQGQLQSFSAADTKCYCCSKGHHALDGSPTPCDREILLQCIQLWFGSIAEFEMSMKDHVRGSLAHHLGGMCYPYGWMIASHLPAFWLQMDFAAGEWNKDKVVSGLGYFLTGVYGLFVVCPLWISSIYLCVRWSSGCHPVLRKLFATAFAAGLALAIQISLIVFVDMYPDTPILGIALWAGVLLVPSLVLWWRAACKRLATQVIGCCRVV</sequence>
<feature type="transmembrane region" description="Helical" evidence="2">
    <location>
        <begin position="129"/>
        <end position="151"/>
    </location>
</feature>
<feature type="transmembrane region" description="Helical" evidence="2">
    <location>
        <begin position="495"/>
        <end position="516"/>
    </location>
</feature>
<gene>
    <name evidence="3" type="ORF">EVOR1521_LOCUS30639</name>
</gene>
<evidence type="ECO:0000313" key="4">
    <source>
        <dbReference type="Proteomes" id="UP001178507"/>
    </source>
</evidence>
<comment type="caution">
    <text evidence="3">The sequence shown here is derived from an EMBL/GenBank/DDBJ whole genome shotgun (WGS) entry which is preliminary data.</text>
</comment>
<feature type="transmembrane region" description="Helical" evidence="2">
    <location>
        <begin position="171"/>
        <end position="190"/>
    </location>
</feature>
<dbReference type="EMBL" id="CAUJNA010003773">
    <property type="protein sequence ID" value="CAJ1409568.1"/>
    <property type="molecule type" value="Genomic_DNA"/>
</dbReference>
<keyword evidence="2" id="KW-1133">Transmembrane helix</keyword>
<evidence type="ECO:0000256" key="2">
    <source>
        <dbReference type="SAM" id="Phobius"/>
    </source>
</evidence>
<dbReference type="Proteomes" id="UP001178507">
    <property type="component" value="Unassembled WGS sequence"/>
</dbReference>